<feature type="domain" description="PepSY" evidence="3">
    <location>
        <begin position="128"/>
        <end position="187"/>
    </location>
</feature>
<feature type="compositionally biased region" description="Basic and acidic residues" evidence="1">
    <location>
        <begin position="43"/>
        <end position="61"/>
    </location>
</feature>
<feature type="compositionally biased region" description="Polar residues" evidence="1">
    <location>
        <begin position="32"/>
        <end position="42"/>
    </location>
</feature>
<sequence>MKSRYILTMAGMMLTFALLTGCGAGPAGGNRTGENATDSGSAQREEELQAEIDSLREELDALKNAQGTQEASETDSSSSPDSENTQDQNSQNSNAAGQSGSGDAAQSQNSGDSSAVQNGGQTSSGAQISMEEAMRIALDRVPGATEQNISIELERDDGWLIYEGDILYNRMEYEFEIDAQSGTMLKWEEESW</sequence>
<evidence type="ECO:0000256" key="2">
    <source>
        <dbReference type="SAM" id="SignalP"/>
    </source>
</evidence>
<feature type="compositionally biased region" description="Polar residues" evidence="1">
    <location>
        <begin position="112"/>
        <end position="124"/>
    </location>
</feature>
<dbReference type="AlphaFoldDB" id="A0A9D2G9V6"/>
<feature type="signal peptide" evidence="2">
    <location>
        <begin position="1"/>
        <end position="20"/>
    </location>
</feature>
<dbReference type="PROSITE" id="PS51257">
    <property type="entry name" value="PROKAR_LIPOPROTEIN"/>
    <property type="match status" value="1"/>
</dbReference>
<dbReference type="Pfam" id="PF03413">
    <property type="entry name" value="PepSY"/>
    <property type="match status" value="1"/>
</dbReference>
<evidence type="ECO:0000313" key="4">
    <source>
        <dbReference type="EMBL" id="HIZ74877.1"/>
    </source>
</evidence>
<feature type="chain" id="PRO_5039654249" evidence="2">
    <location>
        <begin position="21"/>
        <end position="192"/>
    </location>
</feature>
<name>A0A9D2G9V6_9FIRM</name>
<accession>A0A9D2G9V6</accession>
<keyword evidence="2" id="KW-0732">Signal</keyword>
<reference evidence="4" key="2">
    <citation type="submission" date="2021-04" db="EMBL/GenBank/DDBJ databases">
        <authorList>
            <person name="Gilroy R."/>
        </authorList>
    </citation>
    <scope>NUCLEOTIDE SEQUENCE</scope>
    <source>
        <strain evidence="4">CHK196-3914</strain>
    </source>
</reference>
<dbReference type="Proteomes" id="UP000824116">
    <property type="component" value="Unassembled WGS sequence"/>
</dbReference>
<gene>
    <name evidence="4" type="ORF">H9723_06505</name>
</gene>
<comment type="caution">
    <text evidence="4">The sequence shown here is derived from an EMBL/GenBank/DDBJ whole genome shotgun (WGS) entry which is preliminary data.</text>
</comment>
<protein>
    <submittedName>
        <fullName evidence="4">PepSY domain-containing protein</fullName>
    </submittedName>
</protein>
<evidence type="ECO:0000313" key="5">
    <source>
        <dbReference type="Proteomes" id="UP000824116"/>
    </source>
</evidence>
<proteinExistence type="predicted"/>
<reference evidence="4" key="1">
    <citation type="journal article" date="2021" name="PeerJ">
        <title>Extensive microbial diversity within the chicken gut microbiome revealed by metagenomics and culture.</title>
        <authorList>
            <person name="Gilroy R."/>
            <person name="Ravi A."/>
            <person name="Getino M."/>
            <person name="Pursley I."/>
            <person name="Horton D.L."/>
            <person name="Alikhan N.F."/>
            <person name="Baker D."/>
            <person name="Gharbi K."/>
            <person name="Hall N."/>
            <person name="Watson M."/>
            <person name="Adriaenssens E.M."/>
            <person name="Foster-Nyarko E."/>
            <person name="Jarju S."/>
            <person name="Secka A."/>
            <person name="Antonio M."/>
            <person name="Oren A."/>
            <person name="Chaudhuri R.R."/>
            <person name="La Ragione R."/>
            <person name="Hildebrand F."/>
            <person name="Pallen M.J."/>
        </authorList>
    </citation>
    <scope>NUCLEOTIDE SEQUENCE</scope>
    <source>
        <strain evidence="4">CHK196-3914</strain>
    </source>
</reference>
<organism evidence="4 5">
    <name type="scientific">Candidatus Mediterraneibacter stercoravium</name>
    <dbReference type="NCBI Taxonomy" id="2838685"/>
    <lineage>
        <taxon>Bacteria</taxon>
        <taxon>Bacillati</taxon>
        <taxon>Bacillota</taxon>
        <taxon>Clostridia</taxon>
        <taxon>Lachnospirales</taxon>
        <taxon>Lachnospiraceae</taxon>
        <taxon>Mediterraneibacter</taxon>
    </lineage>
</organism>
<dbReference type="Gene3D" id="3.10.450.40">
    <property type="match status" value="1"/>
</dbReference>
<dbReference type="InterPro" id="IPR025711">
    <property type="entry name" value="PepSY"/>
</dbReference>
<evidence type="ECO:0000259" key="3">
    <source>
        <dbReference type="Pfam" id="PF03413"/>
    </source>
</evidence>
<feature type="region of interest" description="Disordered" evidence="1">
    <location>
        <begin position="25"/>
        <end position="124"/>
    </location>
</feature>
<evidence type="ECO:0000256" key="1">
    <source>
        <dbReference type="SAM" id="MobiDB-lite"/>
    </source>
</evidence>
<dbReference type="EMBL" id="DXAY01000150">
    <property type="protein sequence ID" value="HIZ74877.1"/>
    <property type="molecule type" value="Genomic_DNA"/>
</dbReference>
<feature type="compositionally biased region" description="Low complexity" evidence="1">
    <location>
        <begin position="68"/>
        <end position="111"/>
    </location>
</feature>